<gene>
    <name evidence="2" type="ORF">WYH_00002</name>
</gene>
<organism evidence="2 3">
    <name type="scientific">Croceibacterium atlanticum</name>
    <dbReference type="NCBI Taxonomy" id="1267766"/>
    <lineage>
        <taxon>Bacteria</taxon>
        <taxon>Pseudomonadati</taxon>
        <taxon>Pseudomonadota</taxon>
        <taxon>Alphaproteobacteria</taxon>
        <taxon>Sphingomonadales</taxon>
        <taxon>Erythrobacteraceae</taxon>
        <taxon>Croceibacterium</taxon>
    </lineage>
</organism>
<dbReference type="PATRIC" id="fig|1267766.3.peg.3"/>
<protein>
    <submittedName>
        <fullName evidence="2">Uncharacterized protein</fullName>
    </submittedName>
</protein>
<dbReference type="Proteomes" id="UP000034392">
    <property type="component" value="Chromosome"/>
</dbReference>
<evidence type="ECO:0000313" key="2">
    <source>
        <dbReference type="EMBL" id="AKH41069.1"/>
    </source>
</evidence>
<dbReference type="EMBL" id="CP011452">
    <property type="protein sequence ID" value="AKH41069.1"/>
    <property type="molecule type" value="Genomic_DNA"/>
</dbReference>
<dbReference type="KEGG" id="aay:WYH_00002"/>
<accession>A0A0F7KNC9</accession>
<name>A0A0F7KNC9_9SPHN</name>
<reference evidence="2" key="1">
    <citation type="submission" date="2015-05" db="EMBL/GenBank/DDBJ databases">
        <title>The complete genome of Altererythrobacter atlanticus strain 26DY36.</title>
        <authorList>
            <person name="Wu Y.-H."/>
            <person name="Cheng H."/>
            <person name="Wu X.-W."/>
        </authorList>
    </citation>
    <scope>NUCLEOTIDE SEQUENCE [LARGE SCALE GENOMIC DNA]</scope>
    <source>
        <strain evidence="2">26DY36</strain>
    </source>
</reference>
<dbReference type="STRING" id="1267766.WYH_00002"/>
<proteinExistence type="predicted"/>
<evidence type="ECO:0000256" key="1">
    <source>
        <dbReference type="SAM" id="MobiDB-lite"/>
    </source>
</evidence>
<feature type="region of interest" description="Disordered" evidence="1">
    <location>
        <begin position="161"/>
        <end position="189"/>
    </location>
</feature>
<keyword evidence="3" id="KW-1185">Reference proteome</keyword>
<evidence type="ECO:0000313" key="3">
    <source>
        <dbReference type="Proteomes" id="UP000034392"/>
    </source>
</evidence>
<dbReference type="AlphaFoldDB" id="A0A0F7KNC9"/>
<sequence>MSAKPVQLRFQLVQMGQVADADRTAADLVFICRSDTAPRRADLALPGGRFAQPVQIAMQRQDQRAIIGNAEIFRLDRYALAFKPFNLRLQRPGVEHHAIADQRQGAGHNAAGQQAELVGRIAYHQRVAGIVAAWKRTTTSARLASQSTIFPCPRHPLGADHGNISHGYTPPPCQLDPDRPSTGLGERME</sequence>